<dbReference type="AlphaFoldDB" id="A0A392VGS4"/>
<keyword evidence="3" id="KW-1185">Reference proteome</keyword>
<evidence type="ECO:0000313" key="2">
    <source>
        <dbReference type="EMBL" id="MCI87608.1"/>
    </source>
</evidence>
<feature type="non-terminal residue" evidence="2">
    <location>
        <position position="1"/>
    </location>
</feature>
<evidence type="ECO:0000313" key="3">
    <source>
        <dbReference type="Proteomes" id="UP000265520"/>
    </source>
</evidence>
<reference evidence="2 3" key="1">
    <citation type="journal article" date="2018" name="Front. Plant Sci.">
        <title>Red Clover (Trifolium pratense) and Zigzag Clover (T. medium) - A Picture of Genomic Similarities and Differences.</title>
        <authorList>
            <person name="Dluhosova J."/>
            <person name="Istvanek J."/>
            <person name="Nedelnik J."/>
            <person name="Repkova J."/>
        </authorList>
    </citation>
    <scope>NUCLEOTIDE SEQUENCE [LARGE SCALE GENOMIC DNA]</scope>
    <source>
        <strain evidence="3">cv. 10/8</strain>
        <tissue evidence="2">Leaf</tissue>
    </source>
</reference>
<name>A0A392VGS4_9FABA</name>
<dbReference type="EMBL" id="LXQA011170497">
    <property type="protein sequence ID" value="MCI87608.1"/>
    <property type="molecule type" value="Genomic_DNA"/>
</dbReference>
<accession>A0A392VGS4</accession>
<evidence type="ECO:0000256" key="1">
    <source>
        <dbReference type="SAM" id="MobiDB-lite"/>
    </source>
</evidence>
<proteinExistence type="predicted"/>
<feature type="non-terminal residue" evidence="2">
    <location>
        <position position="71"/>
    </location>
</feature>
<protein>
    <submittedName>
        <fullName evidence="2">Uncharacterized protein</fullName>
    </submittedName>
</protein>
<sequence length="71" mass="7654">ATTTGTASARIEEVEDDALSYKNLEDDTTQAKSDADLLQQDGTKKLWVDVLSGNRNPANGLAMEYVAPKLV</sequence>
<feature type="region of interest" description="Disordered" evidence="1">
    <location>
        <begin position="1"/>
        <end position="23"/>
    </location>
</feature>
<dbReference type="Proteomes" id="UP000265520">
    <property type="component" value="Unassembled WGS sequence"/>
</dbReference>
<organism evidence="2 3">
    <name type="scientific">Trifolium medium</name>
    <dbReference type="NCBI Taxonomy" id="97028"/>
    <lineage>
        <taxon>Eukaryota</taxon>
        <taxon>Viridiplantae</taxon>
        <taxon>Streptophyta</taxon>
        <taxon>Embryophyta</taxon>
        <taxon>Tracheophyta</taxon>
        <taxon>Spermatophyta</taxon>
        <taxon>Magnoliopsida</taxon>
        <taxon>eudicotyledons</taxon>
        <taxon>Gunneridae</taxon>
        <taxon>Pentapetalae</taxon>
        <taxon>rosids</taxon>
        <taxon>fabids</taxon>
        <taxon>Fabales</taxon>
        <taxon>Fabaceae</taxon>
        <taxon>Papilionoideae</taxon>
        <taxon>50 kb inversion clade</taxon>
        <taxon>NPAAA clade</taxon>
        <taxon>Hologalegina</taxon>
        <taxon>IRL clade</taxon>
        <taxon>Trifolieae</taxon>
        <taxon>Trifolium</taxon>
    </lineage>
</organism>
<comment type="caution">
    <text evidence="2">The sequence shown here is derived from an EMBL/GenBank/DDBJ whole genome shotgun (WGS) entry which is preliminary data.</text>
</comment>